<reference evidence="3 4" key="1">
    <citation type="submission" date="2019-03" db="EMBL/GenBank/DDBJ databases">
        <title>Diversity of the mouse oral microbiome.</title>
        <authorList>
            <person name="Joseph S."/>
            <person name="Aduse-Opoku J."/>
            <person name="Curtis M."/>
            <person name="Wade W."/>
            <person name="Hashim A."/>
        </authorList>
    </citation>
    <scope>NUCLEOTIDE SEQUENCE [LARGE SCALE GENOMIC DNA]</scope>
    <source>
        <strain evidence="3 4">P2318</strain>
    </source>
</reference>
<dbReference type="PANTHER" id="PTHR47642">
    <property type="entry name" value="ATP-DEPENDENT DNA HELICASE"/>
    <property type="match status" value="1"/>
</dbReference>
<dbReference type="SUPFAM" id="SSF47819">
    <property type="entry name" value="HRDC-like"/>
    <property type="match status" value="1"/>
</dbReference>
<dbReference type="GO" id="GO:0000166">
    <property type="term" value="F:nucleotide binding"/>
    <property type="evidence" value="ECO:0007669"/>
    <property type="project" value="InterPro"/>
</dbReference>
<dbReference type="InterPro" id="IPR029491">
    <property type="entry name" value="Helicase_HTH"/>
</dbReference>
<dbReference type="InterPro" id="IPR027417">
    <property type="entry name" value="P-loop_NTPase"/>
</dbReference>
<dbReference type="RefSeq" id="WP_135038994.1">
    <property type="nucleotide sequence ID" value="NZ_CABIXU010000005.1"/>
</dbReference>
<dbReference type="Gene3D" id="1.10.150.80">
    <property type="entry name" value="HRDC domain"/>
    <property type="match status" value="1"/>
</dbReference>
<name>A0A7K3MP77_9BACE</name>
<keyword evidence="3" id="KW-0067">ATP-binding</keyword>
<feature type="transmembrane region" description="Helical" evidence="2">
    <location>
        <begin position="46"/>
        <end position="68"/>
    </location>
</feature>
<protein>
    <submittedName>
        <fullName evidence="3">Helicase</fullName>
    </submittedName>
</protein>
<dbReference type="GO" id="GO:0006281">
    <property type="term" value="P:DNA repair"/>
    <property type="evidence" value="ECO:0007669"/>
    <property type="project" value="InterPro"/>
</dbReference>
<evidence type="ECO:0000313" key="4">
    <source>
        <dbReference type="Proteomes" id="UP000298073"/>
    </source>
</evidence>
<dbReference type="InterPro" id="IPR051055">
    <property type="entry name" value="PIF1_helicase"/>
</dbReference>
<dbReference type="Pfam" id="PF05970">
    <property type="entry name" value="PIF1"/>
    <property type="match status" value="1"/>
</dbReference>
<accession>A0A7K3MP77</accession>
<dbReference type="FunFam" id="3.40.50.300:FF:001498">
    <property type="entry name" value="ATP-dependent DNA helicase"/>
    <property type="match status" value="1"/>
</dbReference>
<feature type="region of interest" description="Disordered" evidence="1">
    <location>
        <begin position="606"/>
        <end position="636"/>
    </location>
</feature>
<dbReference type="InterPro" id="IPR003593">
    <property type="entry name" value="AAA+_ATPase"/>
</dbReference>
<dbReference type="Proteomes" id="UP000298073">
    <property type="component" value="Unassembled WGS sequence"/>
</dbReference>
<dbReference type="AlphaFoldDB" id="A0A7K3MP77"/>
<dbReference type="GO" id="GO:0003676">
    <property type="term" value="F:nucleic acid binding"/>
    <property type="evidence" value="ECO:0007669"/>
    <property type="project" value="InterPro"/>
</dbReference>
<dbReference type="SMART" id="SM00341">
    <property type="entry name" value="HRDC"/>
    <property type="match status" value="1"/>
</dbReference>
<dbReference type="Pfam" id="PF14493">
    <property type="entry name" value="HTH_40"/>
    <property type="match status" value="1"/>
</dbReference>
<dbReference type="EMBL" id="SPPV01000044">
    <property type="protein sequence ID" value="TFU46587.1"/>
    <property type="molecule type" value="Genomic_DNA"/>
</dbReference>
<dbReference type="PANTHER" id="PTHR47642:SF5">
    <property type="entry name" value="ATP-DEPENDENT DNA HELICASE"/>
    <property type="match status" value="1"/>
</dbReference>
<evidence type="ECO:0000256" key="2">
    <source>
        <dbReference type="SAM" id="Phobius"/>
    </source>
</evidence>
<comment type="caution">
    <text evidence="3">The sequence shown here is derived from an EMBL/GenBank/DDBJ whole genome shotgun (WGS) entry which is preliminary data.</text>
</comment>
<dbReference type="CDD" id="cd18809">
    <property type="entry name" value="SF1_C_RecD"/>
    <property type="match status" value="1"/>
</dbReference>
<proteinExistence type="predicted"/>
<keyword evidence="3" id="KW-0547">Nucleotide-binding</keyword>
<keyword evidence="3" id="KW-0378">Hydrolase</keyword>
<keyword evidence="2" id="KW-0472">Membrane</keyword>
<evidence type="ECO:0000256" key="1">
    <source>
        <dbReference type="SAM" id="MobiDB-lite"/>
    </source>
</evidence>
<dbReference type="InterPro" id="IPR044876">
    <property type="entry name" value="HRDC_dom_sf"/>
</dbReference>
<dbReference type="Gene3D" id="3.40.50.300">
    <property type="entry name" value="P-loop containing nucleotide triphosphate hydrolases"/>
    <property type="match status" value="2"/>
</dbReference>
<dbReference type="InterPro" id="IPR002121">
    <property type="entry name" value="HRDC_dom"/>
</dbReference>
<keyword evidence="3" id="KW-0347">Helicase</keyword>
<dbReference type="SUPFAM" id="SSF52540">
    <property type="entry name" value="P-loop containing nucleoside triphosphate hydrolases"/>
    <property type="match status" value="2"/>
</dbReference>
<dbReference type="Pfam" id="PF00570">
    <property type="entry name" value="HRDC"/>
    <property type="match status" value="1"/>
</dbReference>
<dbReference type="PROSITE" id="PS50967">
    <property type="entry name" value="HRDC"/>
    <property type="match status" value="1"/>
</dbReference>
<dbReference type="InterPro" id="IPR010285">
    <property type="entry name" value="DNA_helicase_pif1-like_DEAD"/>
</dbReference>
<dbReference type="SMART" id="SM00382">
    <property type="entry name" value="AAA"/>
    <property type="match status" value="1"/>
</dbReference>
<dbReference type="InterPro" id="IPR010997">
    <property type="entry name" value="HRDC-like_sf"/>
</dbReference>
<evidence type="ECO:0000313" key="3">
    <source>
        <dbReference type="EMBL" id="TFU46587.1"/>
    </source>
</evidence>
<dbReference type="Gene3D" id="1.10.10.1390">
    <property type="entry name" value="ATP-dependent DNA helicase RecQ"/>
    <property type="match status" value="1"/>
</dbReference>
<sequence>MENNPELQLAWQFIENTGTHLFLTGKAGTGKTTFLRRLREQSPKRMVVLAPTGIAAINAGGVTIHSFFQLSFAPFVPDTTLNPAQIHYRINKEKRNIIRSMDLLVIDEISMVRADLLDAVDATLRRYRDREKPFGGVQLLMIGDLQQLAPVVKDSEWEMLRHYYETPYFFASRALRETTYMTIELEKVYRQSDTFFLSLLNKIRENKADDEVLNELNKRYQRDFQPPKEEGYIRLTTHNNQAQRINDRELASLPGKAYSFRAEVKDDFPEYSYPADEVLTIKEGAQIMFLKNDVSSEKRYYNGMIGEVVTVNETGMFVRGKDSEHEFQLLQEEWGNYKYVLNEETKEITEEIAGVFRQYPIRLAWAITIHKSQGLTFERAIIDARNSFAHGQTYVALSRCKTLDGMVLESPLRREAIISDSVVDNFTKAVERNKPGNKQLNDMQKAYFFDLLSDLFNFYSIEQAYKRLLRMMDEDLYRLFPKQLAEYKALEPHMKERIVEVARRFRNQYTRLINESEDYAGNQELQERIRSGAGYFRKELEPVRALFDKTNMPLDNRELRKQLNERLQTLDDALCIKESLLDTVCTSTFTVSDYLKQKAKVMLSLEEDSSTSASSSRVPGEKRERKERAASSRSGKVKVDVPTDILHPELYRALAEWRTEKTREANVPAYVIMQQKALMGIVNLLPDTPAALEAIPYFGAKGVEKYGLEILGIVRKYMKENQVERPEVKEIFISAKEHKKDKKKEEKKELKKDTKIVSYEMFCQGMSIEEIAKARDLVTGTIAGHLEQYVRSGKIKVEQVVKAENLAKIRKYLEEHEYMGMFAIKAALGDDVSYADIKFALVASGLVRPS</sequence>
<keyword evidence="2" id="KW-1133">Transmembrane helix</keyword>
<dbReference type="GO" id="GO:0000723">
    <property type="term" value="P:telomere maintenance"/>
    <property type="evidence" value="ECO:0007669"/>
    <property type="project" value="InterPro"/>
</dbReference>
<feature type="compositionally biased region" description="Basic and acidic residues" evidence="1">
    <location>
        <begin position="619"/>
        <end position="630"/>
    </location>
</feature>
<keyword evidence="2" id="KW-0812">Transmembrane</keyword>
<organism evidence="3 4">
    <name type="scientific">Bacteroides acidifaciens</name>
    <dbReference type="NCBI Taxonomy" id="85831"/>
    <lineage>
        <taxon>Bacteria</taxon>
        <taxon>Pseudomonadati</taxon>
        <taxon>Bacteroidota</taxon>
        <taxon>Bacteroidia</taxon>
        <taxon>Bacteroidales</taxon>
        <taxon>Bacteroidaceae</taxon>
        <taxon>Bacteroides</taxon>
    </lineage>
</organism>
<dbReference type="GO" id="GO:0003678">
    <property type="term" value="F:DNA helicase activity"/>
    <property type="evidence" value="ECO:0007669"/>
    <property type="project" value="InterPro"/>
</dbReference>
<dbReference type="OrthoDB" id="9763659at2"/>
<gene>
    <name evidence="3" type="ORF">E4T97_16380</name>
</gene>